<keyword evidence="6 7" id="KW-0998">Cell outer membrane</keyword>
<dbReference type="InterPro" id="IPR037066">
    <property type="entry name" value="Plug_dom_sf"/>
</dbReference>
<dbReference type="PROSITE" id="PS52016">
    <property type="entry name" value="TONB_DEPENDENT_REC_3"/>
    <property type="match status" value="1"/>
</dbReference>
<evidence type="ECO:0000256" key="1">
    <source>
        <dbReference type="ARBA" id="ARBA00004571"/>
    </source>
</evidence>
<dbReference type="SUPFAM" id="SSF49464">
    <property type="entry name" value="Carboxypeptidase regulatory domain-like"/>
    <property type="match status" value="1"/>
</dbReference>
<sequence precursor="true">MKFKSQHEKNFTWPVAALFCGFLSVGSLNSYADVPHSHAQAVEQINEKMITGTILDDAGLPIVGANVTVKGTSKGTISDLDGVFKLSVPQNNSVLVISFIGYKTVTLPVGAHTTLKVVMEPEAEQLNEVVVTALGIKREKKALGYAMQEVKTDALTENKSVSVANMLQGKIAGVQISQSGTGMGGSTRIVMRGLNSLSGKNQPLWVVDGFPIDDGAPTEAGEWGGADCAGAASQINPEDIESISVLKGANAAALYGSRAQNGAIVITTKKGKKGQPLSIEYNGNVNFSKAYSPYEYQNVYAQGSAGVYDMKATGSWGPKMTGQKVANWRNELYGDNRYKEYELLPQDDYITDFYETGVSYSNTLTATAGGEHVSGRLSFTDTRNNDITPNYSLNRQYFDLHTEFNNKYVTIGAKLNYMREKSKNRPEQGEPGVMKQLIRLPRGIRLADLKDPRGLGNYKNNAVNWSGPSTDYFNPYALTAPENGDKFSRNRIIGQLSMTGKFTEYLKLTGRVGIDWYNDQSLFLNVLNDPSDPQSQYKKNRKSNQEFNADLILYFDKTFGDFSVNANLGTSVVNMQNDALMASSGFFAIPGVVNLGNGLNQTVSEGFSKKEIQSVFFNASVGYKSMAYLDVTGRNDWSSTLPSFNRSYFYPSVSGSIILSEMFKLPDWVTYFKVRGSWAKVGNDTDPYRLDALYAFWSSTSPDNRINPNSLKLLLGGQLPLSDLKPESTTSSEIGTEIRLFGGRLGLDFTYYKSVTKDQILGISMPASSGYTSKLINAGKIQSHGYEVMLSGTPVKTKDWTWDVNLNWGMNRTKCVSLDKDIKRLTLGTLRSGSVVINEGGHYGDIVGNSYKRNDEGKIIVGDNGMPLSESGKVIGNMMPKWTGSIANTVRWKDLTFSALIDVRYGGDFISNTDNYACQTGTSAKTLFGRENGEKIVVDGVTESGKPNTVGVSAEDYWSTIAGPTGIIEEFLHKGTYVKMRELSLGYNLPSLWLRKTPLKAVKVSLVGRDLFYFYKDAPVNPEGAFSRSDYAQAFELGAMPPTRTFGFSLNVKF</sequence>
<dbReference type="InterPro" id="IPR012910">
    <property type="entry name" value="Plug_dom"/>
</dbReference>
<dbReference type="FunFam" id="2.60.40.1120:FF:000003">
    <property type="entry name" value="Outer membrane protein Omp121"/>
    <property type="match status" value="1"/>
</dbReference>
<keyword evidence="4 7" id="KW-0812">Transmembrane</keyword>
<dbReference type="InterPro" id="IPR039426">
    <property type="entry name" value="TonB-dep_rcpt-like"/>
</dbReference>
<dbReference type="PATRIC" id="fig|46506.5.peg.2410"/>
<dbReference type="InterPro" id="IPR036942">
    <property type="entry name" value="Beta-barrel_TonB_sf"/>
</dbReference>
<dbReference type="Gene3D" id="2.170.130.10">
    <property type="entry name" value="TonB-dependent receptor, plug domain"/>
    <property type="match status" value="1"/>
</dbReference>
<keyword evidence="5 7" id="KW-0472">Membrane</keyword>
<dbReference type="InterPro" id="IPR008969">
    <property type="entry name" value="CarboxyPept-like_regulatory"/>
</dbReference>
<proteinExistence type="inferred from homology"/>
<dbReference type="InterPro" id="IPR023996">
    <property type="entry name" value="TonB-dep_OMP_SusC/RagA"/>
</dbReference>
<dbReference type="RefSeq" id="WP_060386111.1">
    <property type="nucleotide sequence ID" value="NZ_LRGC01000010.1"/>
</dbReference>
<dbReference type="NCBIfam" id="TIGR04056">
    <property type="entry name" value="OMP_RagA_SusC"/>
    <property type="match status" value="1"/>
</dbReference>
<evidence type="ECO:0000256" key="3">
    <source>
        <dbReference type="ARBA" id="ARBA00022452"/>
    </source>
</evidence>
<keyword evidence="3 7" id="KW-1134">Transmembrane beta strand</keyword>
<dbReference type="Proteomes" id="UP000056419">
    <property type="component" value="Unassembled WGS sequence"/>
</dbReference>
<feature type="signal peptide" evidence="8">
    <location>
        <begin position="1"/>
        <end position="32"/>
    </location>
</feature>
<keyword evidence="2 7" id="KW-0813">Transport</keyword>
<evidence type="ECO:0000313" key="10">
    <source>
        <dbReference type="EMBL" id="KWR53997.1"/>
    </source>
</evidence>
<comment type="subcellular location">
    <subcellularLocation>
        <location evidence="1 7">Cell outer membrane</location>
        <topology evidence="1 7">Multi-pass membrane protein</topology>
    </subcellularLocation>
</comment>
<name>A0A125MFG7_BACSE</name>
<feature type="domain" description="TonB-dependent receptor plug" evidence="9">
    <location>
        <begin position="142"/>
        <end position="263"/>
    </location>
</feature>
<evidence type="ECO:0000259" key="9">
    <source>
        <dbReference type="Pfam" id="PF07715"/>
    </source>
</evidence>
<gene>
    <name evidence="10" type="primary">fepA_4</name>
    <name evidence="10" type="ORF">AA415_02248</name>
</gene>
<accession>A0A125MFG7</accession>
<evidence type="ECO:0000256" key="2">
    <source>
        <dbReference type="ARBA" id="ARBA00022448"/>
    </source>
</evidence>
<evidence type="ECO:0000313" key="11">
    <source>
        <dbReference type="Proteomes" id="UP000056419"/>
    </source>
</evidence>
<organism evidence="10 11">
    <name type="scientific">Bacteroides stercoris</name>
    <dbReference type="NCBI Taxonomy" id="46506"/>
    <lineage>
        <taxon>Bacteria</taxon>
        <taxon>Pseudomonadati</taxon>
        <taxon>Bacteroidota</taxon>
        <taxon>Bacteroidia</taxon>
        <taxon>Bacteroidales</taxon>
        <taxon>Bacteroidaceae</taxon>
        <taxon>Bacteroides</taxon>
    </lineage>
</organism>
<reference evidence="10 11" key="1">
    <citation type="journal article" date="2016" name="BMC Genomics">
        <title>Type VI secretion systems of human gut Bacteroidales segregate into three genetic architectures, two of which are contained on mobile genetic elements.</title>
        <authorList>
            <person name="Coyne M.J."/>
            <person name="Roelofs K.G."/>
            <person name="Comstock L.E."/>
        </authorList>
    </citation>
    <scope>NUCLEOTIDE SEQUENCE [LARGE SCALE GENOMIC DNA]</scope>
    <source>
        <strain evidence="10 11">CL09T03C01</strain>
    </source>
</reference>
<keyword evidence="10" id="KW-0675">Receptor</keyword>
<dbReference type="AlphaFoldDB" id="A0A125MFG7"/>
<evidence type="ECO:0000256" key="8">
    <source>
        <dbReference type="SAM" id="SignalP"/>
    </source>
</evidence>
<dbReference type="Gene3D" id="2.60.40.1120">
    <property type="entry name" value="Carboxypeptidase-like, regulatory domain"/>
    <property type="match status" value="1"/>
</dbReference>
<dbReference type="Gene3D" id="2.40.170.20">
    <property type="entry name" value="TonB-dependent receptor, beta-barrel domain"/>
    <property type="match status" value="1"/>
</dbReference>
<dbReference type="SUPFAM" id="SSF56935">
    <property type="entry name" value="Porins"/>
    <property type="match status" value="1"/>
</dbReference>
<evidence type="ECO:0000256" key="4">
    <source>
        <dbReference type="ARBA" id="ARBA00022692"/>
    </source>
</evidence>
<keyword evidence="11" id="KW-1185">Reference proteome</keyword>
<dbReference type="EMBL" id="LRGC01000010">
    <property type="protein sequence ID" value="KWR53997.1"/>
    <property type="molecule type" value="Genomic_DNA"/>
</dbReference>
<feature type="chain" id="PRO_5007177906" evidence="8">
    <location>
        <begin position="33"/>
        <end position="1054"/>
    </location>
</feature>
<dbReference type="InterPro" id="IPR023997">
    <property type="entry name" value="TonB-dep_OMP_SusC/RagA_CS"/>
</dbReference>
<dbReference type="STRING" id="46506.AA415_02248"/>
<dbReference type="Pfam" id="PF13715">
    <property type="entry name" value="CarbopepD_reg_2"/>
    <property type="match status" value="1"/>
</dbReference>
<dbReference type="Pfam" id="PF07715">
    <property type="entry name" value="Plug"/>
    <property type="match status" value="1"/>
</dbReference>
<evidence type="ECO:0000256" key="6">
    <source>
        <dbReference type="ARBA" id="ARBA00023237"/>
    </source>
</evidence>
<dbReference type="NCBIfam" id="TIGR04057">
    <property type="entry name" value="SusC_RagA_signa"/>
    <property type="match status" value="1"/>
</dbReference>
<comment type="caution">
    <text evidence="10">The sequence shown here is derived from an EMBL/GenBank/DDBJ whole genome shotgun (WGS) entry which is preliminary data.</text>
</comment>
<dbReference type="GO" id="GO:0009279">
    <property type="term" value="C:cell outer membrane"/>
    <property type="evidence" value="ECO:0007669"/>
    <property type="project" value="UniProtKB-SubCell"/>
</dbReference>
<comment type="similarity">
    <text evidence="7">Belongs to the TonB-dependent receptor family.</text>
</comment>
<evidence type="ECO:0000256" key="5">
    <source>
        <dbReference type="ARBA" id="ARBA00023136"/>
    </source>
</evidence>
<protein>
    <submittedName>
        <fullName evidence="10">Putative outer membrane colicin receptor</fullName>
    </submittedName>
</protein>
<keyword evidence="8" id="KW-0732">Signal</keyword>
<evidence type="ECO:0000256" key="7">
    <source>
        <dbReference type="PROSITE-ProRule" id="PRU01360"/>
    </source>
</evidence>